<keyword evidence="3" id="KW-1185">Reference proteome</keyword>
<evidence type="ECO:0000313" key="2">
    <source>
        <dbReference type="EMBL" id="KAJ1117193.1"/>
    </source>
</evidence>
<proteinExistence type="predicted"/>
<comment type="caution">
    <text evidence="2">The sequence shown here is derived from an EMBL/GenBank/DDBJ whole genome shotgun (WGS) entry which is preliminary data.</text>
</comment>
<organism evidence="2 3">
    <name type="scientific">Pleurodeles waltl</name>
    <name type="common">Iberian ribbed newt</name>
    <dbReference type="NCBI Taxonomy" id="8319"/>
    <lineage>
        <taxon>Eukaryota</taxon>
        <taxon>Metazoa</taxon>
        <taxon>Chordata</taxon>
        <taxon>Craniata</taxon>
        <taxon>Vertebrata</taxon>
        <taxon>Euteleostomi</taxon>
        <taxon>Amphibia</taxon>
        <taxon>Batrachia</taxon>
        <taxon>Caudata</taxon>
        <taxon>Salamandroidea</taxon>
        <taxon>Salamandridae</taxon>
        <taxon>Pleurodelinae</taxon>
        <taxon>Pleurodeles</taxon>
    </lineage>
</organism>
<gene>
    <name evidence="2" type="ORF">NDU88_005393</name>
</gene>
<protein>
    <submittedName>
        <fullName evidence="2">Uncharacterized protein</fullName>
    </submittedName>
</protein>
<evidence type="ECO:0000313" key="3">
    <source>
        <dbReference type="Proteomes" id="UP001066276"/>
    </source>
</evidence>
<accession>A0AAV7NV73</accession>
<feature type="region of interest" description="Disordered" evidence="1">
    <location>
        <begin position="1"/>
        <end position="28"/>
    </location>
</feature>
<dbReference type="Proteomes" id="UP001066276">
    <property type="component" value="Chromosome 8"/>
</dbReference>
<dbReference type="EMBL" id="JANPWB010000012">
    <property type="protein sequence ID" value="KAJ1117193.1"/>
    <property type="molecule type" value="Genomic_DNA"/>
</dbReference>
<dbReference type="AlphaFoldDB" id="A0AAV7NV73"/>
<sequence length="66" mass="7299">MGKATRKKDITPLADEDPSMEENAQQGPTLRDVIQVITATMEAVETKIDTLGADLSNLRDDHYRLA</sequence>
<reference evidence="2" key="1">
    <citation type="journal article" date="2022" name="bioRxiv">
        <title>Sequencing and chromosome-scale assembly of the giantPleurodeles waltlgenome.</title>
        <authorList>
            <person name="Brown T."/>
            <person name="Elewa A."/>
            <person name="Iarovenko S."/>
            <person name="Subramanian E."/>
            <person name="Araus A.J."/>
            <person name="Petzold A."/>
            <person name="Susuki M."/>
            <person name="Suzuki K.-i.T."/>
            <person name="Hayashi T."/>
            <person name="Toyoda A."/>
            <person name="Oliveira C."/>
            <person name="Osipova E."/>
            <person name="Leigh N.D."/>
            <person name="Simon A."/>
            <person name="Yun M.H."/>
        </authorList>
    </citation>
    <scope>NUCLEOTIDE SEQUENCE</scope>
    <source>
        <strain evidence="2">20211129_DDA</strain>
        <tissue evidence="2">Liver</tissue>
    </source>
</reference>
<evidence type="ECO:0000256" key="1">
    <source>
        <dbReference type="SAM" id="MobiDB-lite"/>
    </source>
</evidence>
<name>A0AAV7NV73_PLEWA</name>